<protein>
    <recommendedName>
        <fullName evidence="1">Transposable element P transposase-like RNase H C-terminal domain-containing protein</fullName>
    </recommendedName>
</protein>
<accession>A0A151X0F0</accession>
<evidence type="ECO:0000259" key="1">
    <source>
        <dbReference type="Pfam" id="PF21789"/>
    </source>
</evidence>
<sequence length="238" mass="27468">KLNDKHIYPNMIPKMKVKYATQVLSHTVANFIDVALTLNQGLTSIITATSNHTQFWRDACNKLYQMKFVEKKTHQAIRRNSPKCLVNWIWTIQSAKYLWYVLQKSGFSSFNLKHINQDMVENSFSKIRDNGHRNNNPTTLQFSAAFKTLVLNATNLISNHCISLNCEENEERTSLSLLRICHANNIIMESETNQKDDIEYTDAAILDAITNIMFVDSQKVIAMKKKNVLWNVKNVSRL</sequence>
<feature type="domain" description="Transposable element P transposase-like RNase H C-terminal" evidence="1">
    <location>
        <begin position="115"/>
        <end position="147"/>
    </location>
</feature>
<dbReference type="AlphaFoldDB" id="A0A151X0F0"/>
<evidence type="ECO:0000313" key="2">
    <source>
        <dbReference type="EMBL" id="KYQ53812.1"/>
    </source>
</evidence>
<dbReference type="Pfam" id="PF21789">
    <property type="entry name" value="TNP-like_RNaseH_C"/>
    <property type="match status" value="1"/>
</dbReference>
<dbReference type="InterPro" id="IPR048367">
    <property type="entry name" value="TNP-like_RNaseH_C"/>
</dbReference>
<name>A0A151X0F0_9HYME</name>
<reference evidence="2 3" key="1">
    <citation type="submission" date="2015-09" db="EMBL/GenBank/DDBJ databases">
        <title>Trachymyrmex zeteki WGS genome.</title>
        <authorList>
            <person name="Nygaard S."/>
            <person name="Hu H."/>
            <person name="Boomsma J."/>
            <person name="Zhang G."/>
        </authorList>
    </citation>
    <scope>NUCLEOTIDE SEQUENCE [LARGE SCALE GENOMIC DNA]</scope>
    <source>
        <strain evidence="2">Tzet28-1</strain>
        <tissue evidence="2">Whole body</tissue>
    </source>
</reference>
<keyword evidence="3" id="KW-1185">Reference proteome</keyword>
<evidence type="ECO:0000313" key="3">
    <source>
        <dbReference type="Proteomes" id="UP000075809"/>
    </source>
</evidence>
<gene>
    <name evidence="2" type="ORF">ALC60_07295</name>
</gene>
<feature type="non-terminal residue" evidence="2">
    <location>
        <position position="1"/>
    </location>
</feature>
<organism evidence="2 3">
    <name type="scientific">Mycetomoellerius zeteki</name>
    <dbReference type="NCBI Taxonomy" id="64791"/>
    <lineage>
        <taxon>Eukaryota</taxon>
        <taxon>Metazoa</taxon>
        <taxon>Ecdysozoa</taxon>
        <taxon>Arthropoda</taxon>
        <taxon>Hexapoda</taxon>
        <taxon>Insecta</taxon>
        <taxon>Pterygota</taxon>
        <taxon>Neoptera</taxon>
        <taxon>Endopterygota</taxon>
        <taxon>Hymenoptera</taxon>
        <taxon>Apocrita</taxon>
        <taxon>Aculeata</taxon>
        <taxon>Formicoidea</taxon>
        <taxon>Formicidae</taxon>
        <taxon>Myrmicinae</taxon>
        <taxon>Mycetomoellerius</taxon>
    </lineage>
</organism>
<dbReference type="Proteomes" id="UP000075809">
    <property type="component" value="Unassembled WGS sequence"/>
</dbReference>
<dbReference type="EMBL" id="KQ982617">
    <property type="protein sequence ID" value="KYQ53812.1"/>
    <property type="molecule type" value="Genomic_DNA"/>
</dbReference>
<proteinExistence type="predicted"/>
<dbReference type="STRING" id="64791.A0A151X0F0"/>